<reference evidence="1" key="1">
    <citation type="submission" date="2020-10" db="EMBL/GenBank/DDBJ databases">
        <authorList>
            <person name="Gilroy R."/>
        </authorList>
    </citation>
    <scope>NUCLEOTIDE SEQUENCE</scope>
    <source>
        <strain evidence="1">B1-3475</strain>
    </source>
</reference>
<evidence type="ECO:0000313" key="2">
    <source>
        <dbReference type="Proteomes" id="UP000823617"/>
    </source>
</evidence>
<proteinExistence type="predicted"/>
<sequence length="393" mass="43560">MNIFKSVIIAAAACAAAGCSDWMTPETEAFDEYSLTEVAKDDAYYAALRAYKESDHAIAFGWYDGWGEPGLSTSRMLSAVPDSMDIISLWDNSRGISPEQKEDLRFVQDVKGTKVTVCFFASDVGNSFTPPEYTSGNEGVTLDDQKAFWGWEDGNDEAIRSSLAKYAAAIRDTIDFYGYDGIDIDYEPGGSLDQNMTYFTWFVQELGKYFGPKSGTDQLLIIDGYVNRLAAEIGPYCNYLVSQAYSVPGGTPPTNCGMTANQDYGTYMSGNASLQTRLNQVINTFSSTLSEEEVTNKFVVTDNLESAIDCLNGGYYWTDDQGRTWSKSVMPSLVGFASWNPDNDFRKGGFGGYRFSNERSNTPMFKWMRRAIQQQNPSSPEKALSPEDYVPVS</sequence>
<dbReference type="Pfam" id="PF16141">
    <property type="entry name" value="GH18_BT1044-like"/>
    <property type="match status" value="1"/>
</dbReference>
<gene>
    <name evidence="1" type="ORF">IAC08_03795</name>
</gene>
<dbReference type="SUPFAM" id="SSF51445">
    <property type="entry name" value="(Trans)glycosidases"/>
    <property type="match status" value="1"/>
</dbReference>
<comment type="caution">
    <text evidence="1">The sequence shown here is derived from an EMBL/GenBank/DDBJ whole genome shotgun (WGS) entry which is preliminary data.</text>
</comment>
<evidence type="ECO:0000313" key="1">
    <source>
        <dbReference type="EMBL" id="MBO8455510.1"/>
    </source>
</evidence>
<dbReference type="InterPro" id="IPR032320">
    <property type="entry name" value="GH18_BT1044-like"/>
</dbReference>
<name>A0A9D9N034_9BACT</name>
<dbReference type="InterPro" id="IPR017853">
    <property type="entry name" value="GH"/>
</dbReference>
<accession>A0A9D9N034</accession>
<dbReference type="GO" id="GO:0004553">
    <property type="term" value="F:hydrolase activity, hydrolyzing O-glycosyl compounds"/>
    <property type="evidence" value="ECO:0007669"/>
    <property type="project" value="InterPro"/>
</dbReference>
<organism evidence="1 2">
    <name type="scientific">Candidatus Cryptobacteroides intestinigallinarum</name>
    <dbReference type="NCBI Taxonomy" id="2840767"/>
    <lineage>
        <taxon>Bacteria</taxon>
        <taxon>Pseudomonadati</taxon>
        <taxon>Bacteroidota</taxon>
        <taxon>Bacteroidia</taxon>
        <taxon>Bacteroidales</taxon>
        <taxon>Candidatus Cryptobacteroides</taxon>
    </lineage>
</organism>
<dbReference type="Proteomes" id="UP000823617">
    <property type="component" value="Unassembled WGS sequence"/>
</dbReference>
<dbReference type="PROSITE" id="PS01095">
    <property type="entry name" value="GH18_1"/>
    <property type="match status" value="1"/>
</dbReference>
<dbReference type="GO" id="GO:0005975">
    <property type="term" value="P:carbohydrate metabolic process"/>
    <property type="evidence" value="ECO:0007669"/>
    <property type="project" value="InterPro"/>
</dbReference>
<dbReference type="InterPro" id="IPR001579">
    <property type="entry name" value="Glyco_hydro_18_chit_AS"/>
</dbReference>
<protein>
    <submittedName>
        <fullName evidence="1">Endo-beta-N-acetylglucosaminidase</fullName>
    </submittedName>
</protein>
<dbReference type="PROSITE" id="PS51257">
    <property type="entry name" value="PROKAR_LIPOPROTEIN"/>
    <property type="match status" value="1"/>
</dbReference>
<dbReference type="Gene3D" id="3.20.20.80">
    <property type="entry name" value="Glycosidases"/>
    <property type="match status" value="1"/>
</dbReference>
<dbReference type="EMBL" id="JADIMK010000039">
    <property type="protein sequence ID" value="MBO8455510.1"/>
    <property type="molecule type" value="Genomic_DNA"/>
</dbReference>
<reference evidence="1" key="2">
    <citation type="journal article" date="2021" name="PeerJ">
        <title>Extensive microbial diversity within the chicken gut microbiome revealed by metagenomics and culture.</title>
        <authorList>
            <person name="Gilroy R."/>
            <person name="Ravi A."/>
            <person name="Getino M."/>
            <person name="Pursley I."/>
            <person name="Horton D.L."/>
            <person name="Alikhan N.F."/>
            <person name="Baker D."/>
            <person name="Gharbi K."/>
            <person name="Hall N."/>
            <person name="Watson M."/>
            <person name="Adriaenssens E.M."/>
            <person name="Foster-Nyarko E."/>
            <person name="Jarju S."/>
            <person name="Secka A."/>
            <person name="Antonio M."/>
            <person name="Oren A."/>
            <person name="Chaudhuri R.R."/>
            <person name="La Ragione R."/>
            <person name="Hildebrand F."/>
            <person name="Pallen M.J."/>
        </authorList>
    </citation>
    <scope>NUCLEOTIDE SEQUENCE</scope>
    <source>
        <strain evidence="1">B1-3475</strain>
    </source>
</reference>
<dbReference type="AlphaFoldDB" id="A0A9D9N034"/>